<dbReference type="Pfam" id="PF00512">
    <property type="entry name" value="HisKA"/>
    <property type="match status" value="1"/>
</dbReference>
<dbReference type="SMART" id="SM00091">
    <property type="entry name" value="PAS"/>
    <property type="match status" value="1"/>
</dbReference>
<evidence type="ECO:0000256" key="1">
    <source>
        <dbReference type="ARBA" id="ARBA00000085"/>
    </source>
</evidence>
<feature type="transmembrane region" description="Helical" evidence="11">
    <location>
        <begin position="328"/>
        <end position="347"/>
    </location>
</feature>
<comment type="catalytic activity">
    <reaction evidence="1">
        <text>ATP + protein L-histidine = ADP + protein N-phospho-L-histidine.</text>
        <dbReference type="EC" id="2.7.13.3"/>
    </reaction>
</comment>
<feature type="transmembrane region" description="Helical" evidence="11">
    <location>
        <begin position="68"/>
        <end position="87"/>
    </location>
</feature>
<dbReference type="Gene3D" id="3.30.450.20">
    <property type="entry name" value="PAS domain"/>
    <property type="match status" value="1"/>
</dbReference>
<organism evidence="16 17">
    <name type="scientific">Desulfopila aestuarii DSM 18488</name>
    <dbReference type="NCBI Taxonomy" id="1121416"/>
    <lineage>
        <taxon>Bacteria</taxon>
        <taxon>Pseudomonadati</taxon>
        <taxon>Thermodesulfobacteriota</taxon>
        <taxon>Desulfobulbia</taxon>
        <taxon>Desulfobulbales</taxon>
        <taxon>Desulfocapsaceae</taxon>
        <taxon>Desulfopila</taxon>
    </lineage>
</organism>
<evidence type="ECO:0000256" key="4">
    <source>
        <dbReference type="ARBA" id="ARBA00012438"/>
    </source>
</evidence>
<feature type="domain" description="PAC" evidence="15">
    <location>
        <begin position="768"/>
        <end position="820"/>
    </location>
</feature>
<dbReference type="InterPro" id="IPR036097">
    <property type="entry name" value="HisK_dim/P_sf"/>
</dbReference>
<evidence type="ECO:0000256" key="2">
    <source>
        <dbReference type="ARBA" id="ARBA00004141"/>
    </source>
</evidence>
<dbReference type="PROSITE" id="PS50112">
    <property type="entry name" value="PAS"/>
    <property type="match status" value="1"/>
</dbReference>
<dbReference type="InterPro" id="IPR003594">
    <property type="entry name" value="HATPase_dom"/>
</dbReference>
<dbReference type="InterPro" id="IPR000014">
    <property type="entry name" value="PAS"/>
</dbReference>
<dbReference type="STRING" id="1121416.SAMN02745220_00510"/>
<comment type="subcellular location">
    <subcellularLocation>
        <location evidence="2">Membrane</location>
        <topology evidence="2">Multi-pass membrane protein</topology>
    </subcellularLocation>
</comment>
<dbReference type="NCBIfam" id="TIGR00229">
    <property type="entry name" value="sensory_box"/>
    <property type="match status" value="1"/>
</dbReference>
<protein>
    <recommendedName>
        <fullName evidence="4">histidine kinase</fullName>
        <ecNumber evidence="4">2.7.13.3</ecNumber>
    </recommendedName>
</protein>
<feature type="transmembrane region" description="Helical" evidence="11">
    <location>
        <begin position="436"/>
        <end position="459"/>
    </location>
</feature>
<feature type="domain" description="Histidine kinase" evidence="12">
    <location>
        <begin position="833"/>
        <end position="1057"/>
    </location>
</feature>
<evidence type="ECO:0000256" key="6">
    <source>
        <dbReference type="ARBA" id="ARBA00022692"/>
    </source>
</evidence>
<feature type="modified residue" description="4-aspartylphosphate" evidence="9">
    <location>
        <position position="1128"/>
    </location>
</feature>
<keyword evidence="6 11" id="KW-0812">Transmembrane</keyword>
<feature type="transmembrane region" description="Helical" evidence="11">
    <location>
        <begin position="406"/>
        <end position="429"/>
    </location>
</feature>
<dbReference type="SMART" id="SM00387">
    <property type="entry name" value="HATPase_c"/>
    <property type="match status" value="1"/>
</dbReference>
<dbReference type="PROSITE" id="PS50110">
    <property type="entry name" value="RESPONSE_REGULATORY"/>
    <property type="match status" value="1"/>
</dbReference>
<dbReference type="SMART" id="SM00388">
    <property type="entry name" value="HisKA"/>
    <property type="match status" value="1"/>
</dbReference>
<evidence type="ECO:0000259" key="12">
    <source>
        <dbReference type="PROSITE" id="PS50109"/>
    </source>
</evidence>
<feature type="transmembrane region" description="Helical" evidence="11">
    <location>
        <begin position="241"/>
        <end position="261"/>
    </location>
</feature>
<evidence type="ECO:0000256" key="3">
    <source>
        <dbReference type="ARBA" id="ARBA00006434"/>
    </source>
</evidence>
<feature type="transmembrane region" description="Helical" evidence="11">
    <location>
        <begin position="156"/>
        <end position="176"/>
    </location>
</feature>
<reference evidence="16 17" key="1">
    <citation type="submission" date="2016-12" db="EMBL/GenBank/DDBJ databases">
        <authorList>
            <person name="Song W.-J."/>
            <person name="Kurnit D.M."/>
        </authorList>
    </citation>
    <scope>NUCLEOTIDE SEQUENCE [LARGE SCALE GENOMIC DNA]</scope>
    <source>
        <strain evidence="16 17">DSM 18488</strain>
    </source>
</reference>
<dbReference type="EMBL" id="FRFE01000002">
    <property type="protein sequence ID" value="SHO43779.1"/>
    <property type="molecule type" value="Genomic_DNA"/>
</dbReference>
<dbReference type="Gene3D" id="1.20.1730.10">
    <property type="entry name" value="Sodium/glucose cotransporter"/>
    <property type="match status" value="1"/>
</dbReference>
<feature type="transmembrane region" description="Helical" evidence="11">
    <location>
        <begin position="188"/>
        <end position="215"/>
    </location>
</feature>
<dbReference type="Pfam" id="PF13426">
    <property type="entry name" value="PAS_9"/>
    <property type="match status" value="1"/>
</dbReference>
<dbReference type="AlphaFoldDB" id="A0A1M7XY24"/>
<evidence type="ECO:0000313" key="16">
    <source>
        <dbReference type="EMBL" id="SHO43779.1"/>
    </source>
</evidence>
<dbReference type="PROSITE" id="PS50283">
    <property type="entry name" value="NA_SOLUT_SYMP_3"/>
    <property type="match status" value="1"/>
</dbReference>
<feature type="domain" description="PAS" evidence="14">
    <location>
        <begin position="695"/>
        <end position="752"/>
    </location>
</feature>
<evidence type="ECO:0000259" key="15">
    <source>
        <dbReference type="PROSITE" id="PS50113"/>
    </source>
</evidence>
<dbReference type="SUPFAM" id="SSF55785">
    <property type="entry name" value="PYP-like sensor domain (PAS domain)"/>
    <property type="match status" value="1"/>
</dbReference>
<dbReference type="InterPro" id="IPR005467">
    <property type="entry name" value="His_kinase_dom"/>
</dbReference>
<dbReference type="InterPro" id="IPR003661">
    <property type="entry name" value="HisK_dim/P_dom"/>
</dbReference>
<feature type="transmembrane region" description="Helical" evidence="11">
    <location>
        <begin position="37"/>
        <end position="56"/>
    </location>
</feature>
<dbReference type="Pfam" id="PF02518">
    <property type="entry name" value="HATPase_c"/>
    <property type="match status" value="1"/>
</dbReference>
<dbReference type="SUPFAM" id="SSF52172">
    <property type="entry name" value="CheY-like"/>
    <property type="match status" value="1"/>
</dbReference>
<feature type="transmembrane region" description="Helical" evidence="11">
    <location>
        <begin position="383"/>
        <end position="400"/>
    </location>
</feature>
<name>A0A1M7XY24_9BACT</name>
<feature type="coiled-coil region" evidence="10">
    <location>
        <begin position="654"/>
        <end position="705"/>
    </location>
</feature>
<dbReference type="InterPro" id="IPR001734">
    <property type="entry name" value="Na/solute_symporter"/>
</dbReference>
<dbReference type="Gene3D" id="3.30.565.10">
    <property type="entry name" value="Histidine kinase-like ATPase, C-terminal domain"/>
    <property type="match status" value="1"/>
</dbReference>
<dbReference type="PANTHER" id="PTHR43065">
    <property type="entry name" value="SENSOR HISTIDINE KINASE"/>
    <property type="match status" value="1"/>
</dbReference>
<dbReference type="InterPro" id="IPR000700">
    <property type="entry name" value="PAS-assoc_C"/>
</dbReference>
<dbReference type="GO" id="GO:0022857">
    <property type="term" value="F:transmembrane transporter activity"/>
    <property type="evidence" value="ECO:0007669"/>
    <property type="project" value="InterPro"/>
</dbReference>
<dbReference type="InterPro" id="IPR035965">
    <property type="entry name" value="PAS-like_dom_sf"/>
</dbReference>
<keyword evidence="8 11" id="KW-0472">Membrane</keyword>
<comment type="similarity">
    <text evidence="3">Belongs to the sodium:solute symporter (SSF) (TC 2.A.21) family.</text>
</comment>
<dbReference type="PANTHER" id="PTHR43065:SF42">
    <property type="entry name" value="TWO-COMPONENT SENSOR PPRA"/>
    <property type="match status" value="1"/>
</dbReference>
<dbReference type="InterPro" id="IPR004358">
    <property type="entry name" value="Sig_transdc_His_kin-like_C"/>
</dbReference>
<evidence type="ECO:0000256" key="8">
    <source>
        <dbReference type="ARBA" id="ARBA00023136"/>
    </source>
</evidence>
<evidence type="ECO:0000259" key="13">
    <source>
        <dbReference type="PROSITE" id="PS50110"/>
    </source>
</evidence>
<dbReference type="PROSITE" id="PS50109">
    <property type="entry name" value="HIS_KIN"/>
    <property type="match status" value="1"/>
</dbReference>
<dbReference type="SMART" id="SM00086">
    <property type="entry name" value="PAC"/>
    <property type="match status" value="1"/>
</dbReference>
<dbReference type="Proteomes" id="UP000184603">
    <property type="component" value="Unassembled WGS sequence"/>
</dbReference>
<dbReference type="GO" id="GO:0000155">
    <property type="term" value="F:phosphorelay sensor kinase activity"/>
    <property type="evidence" value="ECO:0007669"/>
    <property type="project" value="InterPro"/>
</dbReference>
<dbReference type="Pfam" id="PF00072">
    <property type="entry name" value="Response_reg"/>
    <property type="match status" value="1"/>
</dbReference>
<feature type="domain" description="Response regulatory" evidence="13">
    <location>
        <begin position="1077"/>
        <end position="1193"/>
    </location>
</feature>
<dbReference type="CDD" id="cd00082">
    <property type="entry name" value="HisKA"/>
    <property type="match status" value="1"/>
</dbReference>
<dbReference type="CDD" id="cd00130">
    <property type="entry name" value="PAS"/>
    <property type="match status" value="1"/>
</dbReference>
<dbReference type="SMART" id="SM00448">
    <property type="entry name" value="REC"/>
    <property type="match status" value="1"/>
</dbReference>
<dbReference type="InterPro" id="IPR001789">
    <property type="entry name" value="Sig_transdc_resp-reg_receiver"/>
</dbReference>
<dbReference type="InterPro" id="IPR036890">
    <property type="entry name" value="HATPase_C_sf"/>
</dbReference>
<keyword evidence="5 9" id="KW-0597">Phosphoprotein</keyword>
<feature type="transmembrane region" description="Helical" evidence="11">
    <location>
        <begin position="6"/>
        <end position="25"/>
    </location>
</feature>
<evidence type="ECO:0000256" key="10">
    <source>
        <dbReference type="SAM" id="Coils"/>
    </source>
</evidence>
<evidence type="ECO:0000256" key="11">
    <source>
        <dbReference type="SAM" id="Phobius"/>
    </source>
</evidence>
<accession>A0A1M7XY24</accession>
<dbReference type="PROSITE" id="PS50113">
    <property type="entry name" value="PAC"/>
    <property type="match status" value="1"/>
</dbReference>
<keyword evidence="17" id="KW-1185">Reference proteome</keyword>
<feature type="transmembrane region" description="Helical" evidence="11">
    <location>
        <begin position="282"/>
        <end position="308"/>
    </location>
</feature>
<keyword evidence="7 11" id="KW-1133">Transmembrane helix</keyword>
<dbReference type="InterPro" id="IPR001610">
    <property type="entry name" value="PAC"/>
</dbReference>
<dbReference type="SUPFAM" id="SSF47384">
    <property type="entry name" value="Homodimeric domain of signal transducing histidine kinase"/>
    <property type="match status" value="1"/>
</dbReference>
<dbReference type="InterPro" id="IPR011006">
    <property type="entry name" value="CheY-like_superfamily"/>
</dbReference>
<keyword evidence="10" id="KW-0175">Coiled coil</keyword>
<dbReference type="CDD" id="cd00156">
    <property type="entry name" value="REC"/>
    <property type="match status" value="1"/>
</dbReference>
<gene>
    <name evidence="16" type="ORF">SAMN02745220_00510</name>
</gene>
<dbReference type="EC" id="2.7.13.3" evidence="4"/>
<dbReference type="RefSeq" id="WP_073611879.1">
    <property type="nucleotide sequence ID" value="NZ_FRFE01000002.1"/>
</dbReference>
<evidence type="ECO:0000256" key="7">
    <source>
        <dbReference type="ARBA" id="ARBA00022989"/>
    </source>
</evidence>
<dbReference type="SUPFAM" id="SSF55874">
    <property type="entry name" value="ATPase domain of HSP90 chaperone/DNA topoisomerase II/histidine kinase"/>
    <property type="match status" value="1"/>
</dbReference>
<evidence type="ECO:0000256" key="5">
    <source>
        <dbReference type="ARBA" id="ARBA00022553"/>
    </source>
</evidence>
<evidence type="ECO:0000259" key="14">
    <source>
        <dbReference type="PROSITE" id="PS50112"/>
    </source>
</evidence>
<sequence>MFSQAVVIASFTLYVCLLFLVALFVERKSLTGRDIGNNPFIYSLSLAVYCSTWTYYGSVGKAVTSGMLFLTIYLGPTIAIAVWWTVLRKMIRVKNLFRITSIADFISARYQKSQGLAALVTVICIVGIAPYVAIQLKSILATFDILTKSTSTGSPSYDVGLIIVGLMIVFTIIFGARRLDSTERHQGMVVALAVECVVKLVAFLSVGIFVTYFMFDGFEDVFARLSALPGKHLYNPATAGISYYMTWTTYLVLAMSAILFLPRQFHVAVVENFEEKHVRTAMWVFPLYMFLINIFVLPMAAAGLLLGLPESAADTFVLALPMGAGQKYLSLLVFLGGFSAAMGMVMISTMTMSTMITNHLVLPAIEFLQPLGGLKRYLIQCRWVAIAAYIMTGYLFARLIGESYMLVNMGMISFAAALQFAPAVLGGLFWEKGNRFGAISGLTAGFVMWFYTLLLPTFVKSGWIDASLLIDGPVGISALNPERLFGLAGLDPLSHGVLWTLLFNAGMYVLGSLSFRQDDEAQEKEADAFINVLNAEPSRQYRLSEPFIEVATKEKEIENLLVQYFPVEKVRSITRQSLLRMGLEERERISIVELIELHEDIERVLAGSIGAAAAYHALRREISFSPQEQKALSDTYAEILANLKLTPSDLKAKIDFYQERHDLLTKQAAELKDNVNELNTEIEERRKAEVALRDSEEKYRTLVNNINIGVFRSTSGRGRFVQVNPAMAKIFGYESVDEFQKVEVVDLYQNTDDREKFIAEIHQNGFVRDCPLAMRKMDGTPIWCSVTATAHDDVAGNLLWIDGVMEDITERKKLEDQLRQSQKMEAIGTLTGGIAHDFNNILTAILGYSNLLRLKIRDDETVLVNYVEQILASSEKAANLTRSLLAFSRKQIIDPKPVDLNEIVKGVQKLLIRVIGEDIEFRTTMADRDLVVLADTGQVEQILLNLATNARDAMPNGGILTIETSYVNFAGDHAGFSNQVEPGEYAVISASDTGIGMDEVTRQRIFEPFFTTKDVGKGTGLGLSIVYGIIKQHRGDVHVYSEHGKGTTFKIYLPLLAREAADSEKKTVEPLTGGTETILVAEDDDDVRKLMVAMLEQFGYTIIEAVDGEDAVMKFSEHKAEIDLLILDVIMPKMNGKESFEQIKKMNPEVKVIFSSGYTADIIHSKGILESGAGFLQKPVQPQALLSLIRKTITG</sequence>
<proteinExistence type="inferred from homology"/>
<feature type="transmembrane region" description="Helical" evidence="11">
    <location>
        <begin position="116"/>
        <end position="136"/>
    </location>
</feature>
<dbReference type="GO" id="GO:0016020">
    <property type="term" value="C:membrane"/>
    <property type="evidence" value="ECO:0007669"/>
    <property type="project" value="UniProtKB-SubCell"/>
</dbReference>
<evidence type="ECO:0000256" key="9">
    <source>
        <dbReference type="PROSITE-ProRule" id="PRU00169"/>
    </source>
</evidence>
<dbReference type="OrthoDB" id="567977at2"/>
<dbReference type="Gene3D" id="3.40.50.2300">
    <property type="match status" value="1"/>
</dbReference>
<dbReference type="InterPro" id="IPR038377">
    <property type="entry name" value="Na/Glc_symporter_sf"/>
</dbReference>
<dbReference type="CDD" id="cd10322">
    <property type="entry name" value="SLC5sbd"/>
    <property type="match status" value="1"/>
</dbReference>
<evidence type="ECO:0000313" key="17">
    <source>
        <dbReference type="Proteomes" id="UP000184603"/>
    </source>
</evidence>
<dbReference type="PRINTS" id="PR00344">
    <property type="entry name" value="BCTRLSENSOR"/>
</dbReference>
<dbReference type="Gene3D" id="1.10.287.130">
    <property type="match status" value="1"/>
</dbReference>